<dbReference type="PANTHER" id="PTHR42646:SF2">
    <property type="entry name" value="5'-3' EXONUCLEASE FAMILY PROTEIN"/>
    <property type="match status" value="1"/>
</dbReference>
<keyword evidence="1" id="KW-0540">Nuclease</keyword>
<dbReference type="OrthoDB" id="10292at10239"/>
<dbReference type="InterPro" id="IPR038969">
    <property type="entry name" value="FEN"/>
</dbReference>
<dbReference type="EMBL" id="MG018927">
    <property type="protein sequence ID" value="ATW58001.1"/>
    <property type="molecule type" value="Genomic_DNA"/>
</dbReference>
<evidence type="ECO:0000313" key="5">
    <source>
        <dbReference type="Proteomes" id="UP000241592"/>
    </source>
</evidence>
<organism evidence="4 5">
    <name type="scientific">Pseudomonas phage nickie</name>
    <dbReference type="NCBI Taxonomy" id="2048977"/>
    <lineage>
        <taxon>Viruses</taxon>
        <taxon>Duplodnaviria</taxon>
        <taxon>Heunggongvirae</taxon>
        <taxon>Uroviricota</taxon>
        <taxon>Caudoviricetes</taxon>
        <taxon>Nickievirus</taxon>
        <taxon>Nickievirus nickie</taxon>
    </lineage>
</organism>
<dbReference type="Proteomes" id="UP000241592">
    <property type="component" value="Segment"/>
</dbReference>
<protein>
    <submittedName>
        <fullName evidence="4">Exodeoxyribonuclease</fullName>
    </submittedName>
</protein>
<dbReference type="GO" id="GO:0017108">
    <property type="term" value="F:5'-flap endonuclease activity"/>
    <property type="evidence" value="ECO:0007669"/>
    <property type="project" value="InterPro"/>
</dbReference>
<reference evidence="4 5" key="1">
    <citation type="submission" date="2017-09" db="EMBL/GenBank/DDBJ databases">
        <authorList>
            <person name="Ehlers B."/>
            <person name="Leendertz F.H."/>
        </authorList>
    </citation>
    <scope>NUCLEOTIDE SEQUENCE [LARGE SCALE GENOMIC DNA]</scope>
</reference>
<accession>A0A2H4P757</accession>
<evidence type="ECO:0000256" key="1">
    <source>
        <dbReference type="ARBA" id="ARBA00022722"/>
    </source>
</evidence>
<keyword evidence="5" id="KW-1185">Reference proteome</keyword>
<keyword evidence="2" id="KW-0378">Hydrolase</keyword>
<dbReference type="InterPro" id="IPR020046">
    <property type="entry name" value="5-3_exonucl_a-hlix_arch_N"/>
</dbReference>
<dbReference type="Gene3D" id="1.10.150.20">
    <property type="entry name" value="5' to 3' exonuclease, C-terminal subdomain"/>
    <property type="match status" value="1"/>
</dbReference>
<dbReference type="PANTHER" id="PTHR42646">
    <property type="entry name" value="FLAP ENDONUCLEASE XNI"/>
    <property type="match status" value="1"/>
</dbReference>
<dbReference type="InterPro" id="IPR029060">
    <property type="entry name" value="PIN-like_dom_sf"/>
</dbReference>
<dbReference type="GO" id="GO:0003677">
    <property type="term" value="F:DNA binding"/>
    <property type="evidence" value="ECO:0007669"/>
    <property type="project" value="InterPro"/>
</dbReference>
<gene>
    <name evidence="4" type="ORF">CNR34_00068</name>
</gene>
<evidence type="ECO:0000313" key="4">
    <source>
        <dbReference type="EMBL" id="ATW58001.1"/>
    </source>
</evidence>
<dbReference type="Gene3D" id="3.40.50.1010">
    <property type="entry name" value="5'-nuclease"/>
    <property type="match status" value="1"/>
</dbReference>
<feature type="domain" description="5'-3' exonuclease" evidence="3">
    <location>
        <begin position="2"/>
        <end position="281"/>
    </location>
</feature>
<dbReference type="SUPFAM" id="SSF88723">
    <property type="entry name" value="PIN domain-like"/>
    <property type="match status" value="1"/>
</dbReference>
<dbReference type="GO" id="GO:0008409">
    <property type="term" value="F:5'-3' exonuclease activity"/>
    <property type="evidence" value="ECO:0007669"/>
    <property type="project" value="InterPro"/>
</dbReference>
<dbReference type="Pfam" id="PF02739">
    <property type="entry name" value="5_3_exonuc_N"/>
    <property type="match status" value="1"/>
</dbReference>
<evidence type="ECO:0000259" key="3">
    <source>
        <dbReference type="SMART" id="SM00475"/>
    </source>
</evidence>
<proteinExistence type="predicted"/>
<dbReference type="SUPFAM" id="SSF47807">
    <property type="entry name" value="5' to 3' exonuclease, C-terminal subdomain"/>
    <property type="match status" value="1"/>
</dbReference>
<dbReference type="GO" id="GO:0033567">
    <property type="term" value="P:DNA replication, Okazaki fragment processing"/>
    <property type="evidence" value="ECO:0007669"/>
    <property type="project" value="InterPro"/>
</dbReference>
<sequence length="318" mass="36465">MSKEYDLILIDGNSLGHAAHNARVLKHRTGEVQAIFFGLKMMKKAVETFSSASTRVICLWDDKAQWRYDIHPEYKGKRDNTPEKAVSRREYKRQVPIFRQALSLIGMEQRFAKGDEADDLASALVHNRTPNQKIMLVSGDHDWLQLVSDDVDWFDPRTEGLFVDMSNFEEVTGYPNVIQFSQSKALIGDGSDNIKGVEGIGDKAVPLIFKEWGSIAKMFAWADALPKQEVLKSDIPAELSFWRKKIETFMFGGGRDIFKRNMRLMNLLSKRHRSTEILANQVVLKSKFDENGFIDLCHEYAFMSIVTNMNQWRKTFAS</sequence>
<dbReference type="CDD" id="cd09860">
    <property type="entry name" value="PIN_T4-like"/>
    <property type="match status" value="1"/>
</dbReference>
<dbReference type="InterPro" id="IPR002421">
    <property type="entry name" value="5-3_exonuclease"/>
</dbReference>
<name>A0A2H4P757_9CAUD</name>
<evidence type="ECO:0000256" key="2">
    <source>
        <dbReference type="ARBA" id="ARBA00022801"/>
    </source>
</evidence>
<dbReference type="SMART" id="SM00475">
    <property type="entry name" value="53EXOc"/>
    <property type="match status" value="1"/>
</dbReference>
<dbReference type="InterPro" id="IPR036279">
    <property type="entry name" value="5-3_exonuclease_C_sf"/>
</dbReference>